<comment type="caution">
    <text evidence="2">The sequence shown here is derived from an EMBL/GenBank/DDBJ whole genome shotgun (WGS) entry which is preliminary data.</text>
</comment>
<dbReference type="PANTHER" id="PTHR34502">
    <property type="entry name" value="DUF6594 DOMAIN-CONTAINING PROTEIN-RELATED"/>
    <property type="match status" value="1"/>
</dbReference>
<organism evidence="2 3">
    <name type="scientific">Exophiala mesophila</name>
    <name type="common">Black yeast-like fungus</name>
    <dbReference type="NCBI Taxonomy" id="212818"/>
    <lineage>
        <taxon>Eukaryota</taxon>
        <taxon>Fungi</taxon>
        <taxon>Dikarya</taxon>
        <taxon>Ascomycota</taxon>
        <taxon>Pezizomycotina</taxon>
        <taxon>Eurotiomycetes</taxon>
        <taxon>Chaetothyriomycetidae</taxon>
        <taxon>Chaetothyriales</taxon>
        <taxon>Herpotrichiellaceae</taxon>
        <taxon>Exophiala</taxon>
    </lineage>
</organism>
<feature type="domain" description="DUF6594" evidence="1">
    <location>
        <begin position="29"/>
        <end position="114"/>
    </location>
</feature>
<dbReference type="OrthoDB" id="4113643at2759"/>
<evidence type="ECO:0000313" key="2">
    <source>
        <dbReference type="EMBL" id="RVX72678.1"/>
    </source>
</evidence>
<name>A0A438NA86_EXOME</name>
<gene>
    <name evidence="2" type="ORF">B0A52_04076</name>
</gene>
<protein>
    <recommendedName>
        <fullName evidence="1">DUF6594 domain-containing protein</fullName>
    </recommendedName>
</protein>
<dbReference type="Proteomes" id="UP000288859">
    <property type="component" value="Unassembled WGS sequence"/>
</dbReference>
<dbReference type="Pfam" id="PF20237">
    <property type="entry name" value="DUF6594"/>
    <property type="match status" value="1"/>
</dbReference>
<evidence type="ECO:0000313" key="3">
    <source>
        <dbReference type="Proteomes" id="UP000288859"/>
    </source>
</evidence>
<dbReference type="AlphaFoldDB" id="A0A438NA86"/>
<accession>A0A438NA86</accession>
<dbReference type="PANTHER" id="PTHR34502:SF3">
    <property type="entry name" value="DUF6594 DOMAIN-CONTAINING PROTEIN"/>
    <property type="match status" value="1"/>
</dbReference>
<dbReference type="EMBL" id="NAJM01000011">
    <property type="protein sequence ID" value="RVX72678.1"/>
    <property type="molecule type" value="Genomic_DNA"/>
</dbReference>
<proteinExistence type="predicted"/>
<dbReference type="VEuPathDB" id="FungiDB:PV10_03407"/>
<reference evidence="2 3" key="1">
    <citation type="submission" date="2017-03" db="EMBL/GenBank/DDBJ databases">
        <title>Genomes of endolithic fungi from Antarctica.</title>
        <authorList>
            <person name="Coleine C."/>
            <person name="Masonjones S."/>
            <person name="Stajich J.E."/>
        </authorList>
    </citation>
    <scope>NUCLEOTIDE SEQUENCE [LARGE SCALE GENOMIC DNA]</scope>
    <source>
        <strain evidence="2 3">CCFEE 6314</strain>
    </source>
</reference>
<evidence type="ECO:0000259" key="1">
    <source>
        <dbReference type="Pfam" id="PF20237"/>
    </source>
</evidence>
<dbReference type="InterPro" id="IPR046529">
    <property type="entry name" value="DUF6594"/>
</dbReference>
<sequence>MPQSTNGPVTSTYWEPDVRSIQDAPAGLARVASAIESEPNFRIFRRFGFLRIRLLMYHQDVIRQLEAELDDMDRSDACDPNAVHLMNDRVLDDARADAPRKKLFGKILAELALYGIFS</sequence>